<dbReference type="AlphaFoldDB" id="A0A507FH99"/>
<evidence type="ECO:0000259" key="6">
    <source>
        <dbReference type="PROSITE" id="PS00498"/>
    </source>
</evidence>
<dbReference type="InterPro" id="IPR002227">
    <property type="entry name" value="Tyrosinase_Cu-bd"/>
</dbReference>
<feature type="region of interest" description="Disordered" evidence="3">
    <location>
        <begin position="27"/>
        <end position="58"/>
    </location>
</feature>
<organism evidence="7 8">
    <name type="scientific">Chytriomyces confervae</name>
    <dbReference type="NCBI Taxonomy" id="246404"/>
    <lineage>
        <taxon>Eukaryota</taxon>
        <taxon>Fungi</taxon>
        <taxon>Fungi incertae sedis</taxon>
        <taxon>Chytridiomycota</taxon>
        <taxon>Chytridiomycota incertae sedis</taxon>
        <taxon>Chytridiomycetes</taxon>
        <taxon>Chytridiales</taxon>
        <taxon>Chytriomycetaceae</taxon>
        <taxon>Chytriomyces</taxon>
    </lineage>
</organism>
<comment type="caution">
    <text evidence="7">The sequence shown here is derived from an EMBL/GenBank/DDBJ whole genome shotgun (WGS) entry which is preliminary data.</text>
</comment>
<evidence type="ECO:0000259" key="5">
    <source>
        <dbReference type="PROSITE" id="PS00497"/>
    </source>
</evidence>
<feature type="domain" description="Tyrosinase copper-binding" evidence="5">
    <location>
        <begin position="129"/>
        <end position="146"/>
    </location>
</feature>
<accession>A0A507FH99</accession>
<dbReference type="PROSITE" id="PS00497">
    <property type="entry name" value="TYROSINASE_1"/>
    <property type="match status" value="1"/>
</dbReference>
<sequence>MILTAWIPYLLLVATFDSAVQAKGVTAQPAAPVRKPVTNTNNNGNGLGPAPGPPPNEPLIRNAVVSSGNSGPGCPNYSVRREWRDLTIPQRQAFINAVRVLRTKPSYYRQQSRYHDFSYIHAYYVGTIHHVPNFFPWHREFLRQFEVELQMIDPSVSIPYWDSGHNSYNPLANTDLFSSGPTSFGTKGTGAQSCLTDGFCAYWQGRDGQCLNRAYNANGLRFTDNTNLAGTIFNAPNFDQFSRSIESAHDTVHDYIGGNPGRNYRPGDMYAVDRSTSDPLFYLHHSNIDRLWWSWQQNNPNVAYTYSYNARTSDILPGLYYNGRPVTVQTVLRSDGGAPYCVQYAHFSQGLPMTRYFLRAGLSAFNGLSEIKVNKGNKTVVKHTPKPVASDWITFNAKKLKKDRKKMEAHVRLNEKTLAQVAGQYQKEMDAFFKHNPQSSFAEAFQYTIQNWKWKTVN</sequence>
<feature type="domain" description="Tyrosinase copper-binding" evidence="6">
    <location>
        <begin position="278"/>
        <end position="289"/>
    </location>
</feature>
<dbReference type="Proteomes" id="UP000320333">
    <property type="component" value="Unassembled WGS sequence"/>
</dbReference>
<evidence type="ECO:0000256" key="4">
    <source>
        <dbReference type="SAM" id="SignalP"/>
    </source>
</evidence>
<evidence type="ECO:0000256" key="3">
    <source>
        <dbReference type="SAM" id="MobiDB-lite"/>
    </source>
</evidence>
<dbReference type="GO" id="GO:0016491">
    <property type="term" value="F:oxidoreductase activity"/>
    <property type="evidence" value="ECO:0007669"/>
    <property type="project" value="InterPro"/>
</dbReference>
<dbReference type="PANTHER" id="PTHR11474">
    <property type="entry name" value="TYROSINASE FAMILY MEMBER"/>
    <property type="match status" value="1"/>
</dbReference>
<dbReference type="OrthoDB" id="6132182at2759"/>
<dbReference type="STRING" id="246404.A0A507FH99"/>
<dbReference type="EMBL" id="QEAP01000111">
    <property type="protein sequence ID" value="TPX74728.1"/>
    <property type="molecule type" value="Genomic_DNA"/>
</dbReference>
<evidence type="ECO:0000256" key="1">
    <source>
        <dbReference type="ARBA" id="ARBA00022723"/>
    </source>
</evidence>
<dbReference type="SUPFAM" id="SSF48056">
    <property type="entry name" value="Di-copper centre-containing domain"/>
    <property type="match status" value="1"/>
</dbReference>
<protein>
    <recommendedName>
        <fullName evidence="5 6">Tyrosinase copper-binding domain-containing protein</fullName>
    </recommendedName>
</protein>
<evidence type="ECO:0000256" key="2">
    <source>
        <dbReference type="ARBA" id="ARBA00023008"/>
    </source>
</evidence>
<feature type="chain" id="PRO_5021187779" description="Tyrosinase copper-binding domain-containing protein" evidence="4">
    <location>
        <begin position="23"/>
        <end position="458"/>
    </location>
</feature>
<dbReference type="Gene3D" id="1.10.1280.10">
    <property type="entry name" value="Di-copper center containing domain from catechol oxidase"/>
    <property type="match status" value="1"/>
</dbReference>
<keyword evidence="1" id="KW-0479">Metal-binding</keyword>
<gene>
    <name evidence="7" type="ORF">CcCBS67573_g03996</name>
</gene>
<dbReference type="PANTHER" id="PTHR11474:SF126">
    <property type="entry name" value="TYROSINASE-LIKE PROTEIN TYR-1-RELATED"/>
    <property type="match status" value="1"/>
</dbReference>
<keyword evidence="2" id="KW-0186">Copper</keyword>
<reference evidence="7 8" key="1">
    <citation type="journal article" date="2019" name="Sci. Rep.">
        <title>Comparative genomics of chytrid fungi reveal insights into the obligate biotrophic and pathogenic lifestyle of Synchytrium endobioticum.</title>
        <authorList>
            <person name="van de Vossenberg B.T.L.H."/>
            <person name="Warris S."/>
            <person name="Nguyen H.D.T."/>
            <person name="van Gent-Pelzer M.P.E."/>
            <person name="Joly D.L."/>
            <person name="van de Geest H.C."/>
            <person name="Bonants P.J.M."/>
            <person name="Smith D.S."/>
            <person name="Levesque C.A."/>
            <person name="van der Lee T.A.J."/>
        </authorList>
    </citation>
    <scope>NUCLEOTIDE SEQUENCE [LARGE SCALE GENOMIC DNA]</scope>
    <source>
        <strain evidence="7 8">CBS 675.73</strain>
    </source>
</reference>
<proteinExistence type="predicted"/>
<keyword evidence="4" id="KW-0732">Signal</keyword>
<evidence type="ECO:0000313" key="8">
    <source>
        <dbReference type="Proteomes" id="UP000320333"/>
    </source>
</evidence>
<dbReference type="PRINTS" id="PR00092">
    <property type="entry name" value="TYROSINASE"/>
</dbReference>
<evidence type="ECO:0000313" key="7">
    <source>
        <dbReference type="EMBL" id="TPX74728.1"/>
    </source>
</evidence>
<feature type="signal peptide" evidence="4">
    <location>
        <begin position="1"/>
        <end position="22"/>
    </location>
</feature>
<dbReference type="InterPro" id="IPR008922">
    <property type="entry name" value="Di-copper_centre_dom_sf"/>
</dbReference>
<dbReference type="GO" id="GO:0046872">
    <property type="term" value="F:metal ion binding"/>
    <property type="evidence" value="ECO:0007669"/>
    <property type="project" value="UniProtKB-KW"/>
</dbReference>
<keyword evidence="8" id="KW-1185">Reference proteome</keyword>
<dbReference type="PROSITE" id="PS00498">
    <property type="entry name" value="TYROSINASE_2"/>
    <property type="match status" value="1"/>
</dbReference>
<name>A0A507FH99_9FUNG</name>
<dbReference type="InterPro" id="IPR050316">
    <property type="entry name" value="Tyrosinase/Hemocyanin"/>
</dbReference>
<dbReference type="Pfam" id="PF00264">
    <property type="entry name" value="Tyrosinase"/>
    <property type="match status" value="1"/>
</dbReference>